<dbReference type="InterPro" id="IPR000086">
    <property type="entry name" value="NUDIX_hydrolase_dom"/>
</dbReference>
<dbReference type="InterPro" id="IPR015797">
    <property type="entry name" value="NUDIX_hydrolase-like_dom_sf"/>
</dbReference>
<comment type="caution">
    <text evidence="3">The sequence shown here is derived from an EMBL/GenBank/DDBJ whole genome shotgun (WGS) entry which is preliminary data.</text>
</comment>
<dbReference type="PANTHER" id="PTHR43736:SF1">
    <property type="entry name" value="DIHYDRONEOPTERIN TRIPHOSPHATE DIPHOSPHATASE"/>
    <property type="match status" value="1"/>
</dbReference>
<sequence length="143" mass="16760">MTHPQLIERSAGYFEYWLPVSLKAVINWNGLVPLLKNERDEWELPGGKLEMGEELAVALEREVREELSWDVEIGKLLTSWVYVIRPDRHVFVVSYSVTYEGGDEPRCSHEHKELKLFRHDQVSDLNMPDPYKEAISLAFQRDF</sequence>
<evidence type="ECO:0000313" key="3">
    <source>
        <dbReference type="EMBL" id="MBT0774228.1"/>
    </source>
</evidence>
<feature type="domain" description="Nudix hydrolase" evidence="2">
    <location>
        <begin position="1"/>
        <end position="141"/>
    </location>
</feature>
<keyword evidence="4" id="KW-1185">Reference proteome</keyword>
<comment type="similarity">
    <text evidence="1">Belongs to the Nudix hydrolase family.</text>
</comment>
<protein>
    <submittedName>
        <fullName evidence="3">NUDIX domain-containing protein</fullName>
    </submittedName>
</protein>
<proteinExistence type="inferred from homology"/>
<evidence type="ECO:0000259" key="2">
    <source>
        <dbReference type="PROSITE" id="PS51462"/>
    </source>
</evidence>
<dbReference type="Pfam" id="PF00293">
    <property type="entry name" value="NUDIX"/>
    <property type="match status" value="1"/>
</dbReference>
<evidence type="ECO:0000313" key="4">
    <source>
        <dbReference type="Proteomes" id="UP001197247"/>
    </source>
</evidence>
<reference evidence="3 4" key="1">
    <citation type="submission" date="2021-05" db="EMBL/GenBank/DDBJ databases">
        <title>Kineosporia and Streptomyces sp. nov. two new marine actinobacteria isolated from Coral.</title>
        <authorList>
            <person name="Buangrab K."/>
            <person name="Sutthacheep M."/>
            <person name="Yeemin T."/>
            <person name="Harunari E."/>
            <person name="Igarashi Y."/>
            <person name="Kanchanasin P."/>
            <person name="Tanasupawat S."/>
            <person name="Phongsopitanun W."/>
        </authorList>
    </citation>
    <scope>NUCLEOTIDE SEQUENCE [LARGE SCALE GENOMIC DNA]</scope>
    <source>
        <strain evidence="3 4">J2-2</strain>
    </source>
</reference>
<dbReference type="EMBL" id="JAHBAY010000025">
    <property type="protein sequence ID" value="MBT0774228.1"/>
    <property type="molecule type" value="Genomic_DNA"/>
</dbReference>
<name>A0ABS5TTT5_9ACTN</name>
<dbReference type="SUPFAM" id="SSF55811">
    <property type="entry name" value="Nudix"/>
    <property type="match status" value="1"/>
</dbReference>
<gene>
    <name evidence="3" type="ORF">KIH74_35115</name>
</gene>
<dbReference type="PROSITE" id="PS51462">
    <property type="entry name" value="NUDIX"/>
    <property type="match status" value="1"/>
</dbReference>
<organism evidence="3 4">
    <name type="scientific">Kineosporia corallincola</name>
    <dbReference type="NCBI Taxonomy" id="2835133"/>
    <lineage>
        <taxon>Bacteria</taxon>
        <taxon>Bacillati</taxon>
        <taxon>Actinomycetota</taxon>
        <taxon>Actinomycetes</taxon>
        <taxon>Kineosporiales</taxon>
        <taxon>Kineosporiaceae</taxon>
        <taxon>Kineosporia</taxon>
    </lineage>
</organism>
<dbReference type="Proteomes" id="UP001197247">
    <property type="component" value="Unassembled WGS sequence"/>
</dbReference>
<dbReference type="PANTHER" id="PTHR43736">
    <property type="entry name" value="ADP-RIBOSE PYROPHOSPHATASE"/>
    <property type="match status" value="1"/>
</dbReference>
<dbReference type="Gene3D" id="3.90.79.10">
    <property type="entry name" value="Nucleoside Triphosphate Pyrophosphohydrolase"/>
    <property type="match status" value="1"/>
</dbReference>
<evidence type="ECO:0000256" key="1">
    <source>
        <dbReference type="ARBA" id="ARBA00005582"/>
    </source>
</evidence>
<dbReference type="CDD" id="cd04699">
    <property type="entry name" value="NUDIX_MutT_Nudt1"/>
    <property type="match status" value="1"/>
</dbReference>
<accession>A0ABS5TTT5</accession>
<dbReference type="RefSeq" id="WP_214160768.1">
    <property type="nucleotide sequence ID" value="NZ_JAHBAY010000025.1"/>
</dbReference>